<dbReference type="PANTHER" id="PTHR23227:SF67">
    <property type="entry name" value="CRANIOFACIAL DEVELOPMENT PROTEIN 2-LIKE"/>
    <property type="match status" value="1"/>
</dbReference>
<proteinExistence type="predicted"/>
<evidence type="ECO:0000313" key="4">
    <source>
        <dbReference type="EMBL" id="GEU64173.1"/>
    </source>
</evidence>
<protein>
    <recommendedName>
        <fullName evidence="3">No apical meristem-associated C-terminal domain-containing protein</fullName>
    </recommendedName>
</protein>
<sequence length="685" mass="76717">MFYQNCPFNPPYNNQKAFYNSPTELYRPTMESSTSSLPNQPYSPINPINLDMNFDDLMFSQEYNYSQNYSMGHGSGQGSASGSAQGLAPFHDDEDDSPVEEVSPVKPNKPSRRAAKAKKDEPKEVKEMPKEWTVEEEIALCQGTLKMKPVQQEVITRSLANWKNRVRPRTGAFCAIIKNIEANHESGINDLDVYQKACAEYKMMYKGDFTLEHCYNILKDHPGWKNVEMPNFYQSQGRKKSKTSETTSGSASGGLNLNEEADKAVKETQEFRPMGRDRAKAKKKAAGSSRGGASSDLVADKRGSRVEARRIRVGSWNVGSLTGKLLELDDVLERHRTGSQTARNGIGIIVKACLKDKVVHVDRCSNRIISLTLVIEGETVNVISTYAPQVGLGGDLNGHIGEATEGYPGVHGGFGYGVRSVEGRANLDFATAHDLAVVNSYFKKRDHLITFQSGGRCTQIDCLREVSAVPRILWKNLKGDATEEFRSRFVEGVSTQIDVISASDADTMWNTLASIIKDVADSLGVAIGSSKTHTTRRESWWLCEKVQSKVAEKQARFRELLTCREGNQEERLRAQEKYKEAKKEGKKAVAQAKEKAYEDLYKKMDSKEGANNIFRIAKAKEKRRRDLRDLCVIKDEGGRTITDDEEIKKRWGNTFHPSSKREIQRDAKKLLPPAYAAVRLLLLED</sequence>
<comment type="caution">
    <text evidence="4">The sequence shown here is derived from an EMBL/GenBank/DDBJ whole genome shotgun (WGS) entry which is preliminary data.</text>
</comment>
<organism evidence="4">
    <name type="scientific">Tanacetum cinerariifolium</name>
    <name type="common">Dalmatian daisy</name>
    <name type="synonym">Chrysanthemum cinerariifolium</name>
    <dbReference type="NCBI Taxonomy" id="118510"/>
    <lineage>
        <taxon>Eukaryota</taxon>
        <taxon>Viridiplantae</taxon>
        <taxon>Streptophyta</taxon>
        <taxon>Embryophyta</taxon>
        <taxon>Tracheophyta</taxon>
        <taxon>Spermatophyta</taxon>
        <taxon>Magnoliopsida</taxon>
        <taxon>eudicotyledons</taxon>
        <taxon>Gunneridae</taxon>
        <taxon>Pentapetalae</taxon>
        <taxon>asterids</taxon>
        <taxon>campanulids</taxon>
        <taxon>Asterales</taxon>
        <taxon>Asteraceae</taxon>
        <taxon>Asteroideae</taxon>
        <taxon>Anthemideae</taxon>
        <taxon>Anthemidinae</taxon>
        <taxon>Tanacetum</taxon>
    </lineage>
</organism>
<feature type="compositionally biased region" description="Basic and acidic residues" evidence="2">
    <location>
        <begin position="260"/>
        <end position="278"/>
    </location>
</feature>
<reference evidence="4" key="1">
    <citation type="journal article" date="2019" name="Sci. Rep.">
        <title>Draft genome of Tanacetum cinerariifolium, the natural source of mosquito coil.</title>
        <authorList>
            <person name="Yamashiro T."/>
            <person name="Shiraishi A."/>
            <person name="Satake H."/>
            <person name="Nakayama K."/>
        </authorList>
    </citation>
    <scope>NUCLEOTIDE SEQUENCE</scope>
</reference>
<dbReference type="InterPro" id="IPR036691">
    <property type="entry name" value="Endo/exonu/phosph_ase_sf"/>
</dbReference>
<feature type="compositionally biased region" description="Low complexity" evidence="2">
    <location>
        <begin position="286"/>
        <end position="296"/>
    </location>
</feature>
<name>A0A6L2LQT0_TANCI</name>
<feature type="region of interest" description="Disordered" evidence="2">
    <location>
        <begin position="70"/>
        <end position="129"/>
    </location>
</feature>
<accession>A0A6L2LQT0</accession>
<dbReference type="AlphaFoldDB" id="A0A6L2LQT0"/>
<feature type="compositionally biased region" description="Low complexity" evidence="2">
    <location>
        <begin position="244"/>
        <end position="254"/>
    </location>
</feature>
<dbReference type="PANTHER" id="PTHR23227">
    <property type="entry name" value="BUCENTAUR RELATED"/>
    <property type="match status" value="1"/>
</dbReference>
<feature type="domain" description="No apical meristem-associated C-terminal" evidence="3">
    <location>
        <begin position="209"/>
        <end position="285"/>
    </location>
</feature>
<keyword evidence="1" id="KW-0175">Coiled coil</keyword>
<dbReference type="EMBL" id="BKCJ010004976">
    <property type="protein sequence ID" value="GEU64173.1"/>
    <property type="molecule type" value="Genomic_DNA"/>
</dbReference>
<feature type="compositionally biased region" description="Basic and acidic residues" evidence="2">
    <location>
        <begin position="117"/>
        <end position="129"/>
    </location>
</feature>
<gene>
    <name evidence="4" type="ORF">Tci_036151</name>
</gene>
<evidence type="ECO:0000256" key="2">
    <source>
        <dbReference type="SAM" id="MobiDB-lite"/>
    </source>
</evidence>
<evidence type="ECO:0000256" key="1">
    <source>
        <dbReference type="SAM" id="Coils"/>
    </source>
</evidence>
<dbReference type="InterPro" id="IPR029466">
    <property type="entry name" value="NAM-associated_C"/>
</dbReference>
<dbReference type="InterPro" id="IPR027124">
    <property type="entry name" value="Swc5/CFDP1/2"/>
</dbReference>
<feature type="coiled-coil region" evidence="1">
    <location>
        <begin position="564"/>
        <end position="595"/>
    </location>
</feature>
<evidence type="ECO:0000259" key="3">
    <source>
        <dbReference type="Pfam" id="PF14303"/>
    </source>
</evidence>
<dbReference type="SUPFAM" id="SSF56219">
    <property type="entry name" value="DNase I-like"/>
    <property type="match status" value="1"/>
</dbReference>
<feature type="region of interest" description="Disordered" evidence="2">
    <location>
        <begin position="235"/>
        <end position="299"/>
    </location>
</feature>
<dbReference type="Pfam" id="PF14303">
    <property type="entry name" value="NAM-associated"/>
    <property type="match status" value="1"/>
</dbReference>